<evidence type="ECO:0000256" key="9">
    <source>
        <dbReference type="SAM" id="MobiDB-lite"/>
    </source>
</evidence>
<evidence type="ECO:0000256" key="7">
    <source>
        <dbReference type="ARBA" id="ARBA00023305"/>
    </source>
</evidence>
<dbReference type="EC" id="3.1.4.35" evidence="3"/>
<keyword evidence="6" id="KW-0378">Hydrolase</keyword>
<keyword evidence="7" id="KW-0844">Vision</keyword>
<evidence type="ECO:0000313" key="10">
    <source>
        <dbReference type="Ensembl" id="ENSORLP00020004779.1"/>
    </source>
</evidence>
<organism evidence="10 11">
    <name type="scientific">Oryzias latipes</name>
    <name type="common">Japanese rice fish</name>
    <name type="synonym">Japanese killifish</name>
    <dbReference type="NCBI Taxonomy" id="8090"/>
    <lineage>
        <taxon>Eukaryota</taxon>
        <taxon>Metazoa</taxon>
        <taxon>Chordata</taxon>
        <taxon>Craniata</taxon>
        <taxon>Vertebrata</taxon>
        <taxon>Euteleostomi</taxon>
        <taxon>Actinopterygii</taxon>
        <taxon>Neopterygii</taxon>
        <taxon>Teleostei</taxon>
        <taxon>Neoteleostei</taxon>
        <taxon>Acanthomorphata</taxon>
        <taxon>Ovalentaria</taxon>
        <taxon>Atherinomorphae</taxon>
        <taxon>Beloniformes</taxon>
        <taxon>Adrianichthyidae</taxon>
        <taxon>Oryziinae</taxon>
        <taxon>Oryzias</taxon>
    </lineage>
</organism>
<evidence type="ECO:0000256" key="6">
    <source>
        <dbReference type="ARBA" id="ARBA00022801"/>
    </source>
</evidence>
<dbReference type="GO" id="GO:0007601">
    <property type="term" value="P:visual perception"/>
    <property type="evidence" value="ECO:0007669"/>
    <property type="project" value="UniProtKB-KW"/>
</dbReference>
<evidence type="ECO:0000256" key="3">
    <source>
        <dbReference type="ARBA" id="ARBA00012319"/>
    </source>
</evidence>
<feature type="region of interest" description="Disordered" evidence="9">
    <location>
        <begin position="48"/>
        <end position="95"/>
    </location>
</feature>
<reference key="1">
    <citation type="journal article" date="2007" name="Nature">
        <title>The medaka draft genome and insights into vertebrate genome evolution.</title>
        <authorList>
            <person name="Kasahara M."/>
            <person name="Naruse K."/>
            <person name="Sasaki S."/>
            <person name="Nakatani Y."/>
            <person name="Qu W."/>
            <person name="Ahsan B."/>
            <person name="Yamada T."/>
            <person name="Nagayasu Y."/>
            <person name="Doi K."/>
            <person name="Kasai Y."/>
            <person name="Jindo T."/>
            <person name="Kobayashi D."/>
            <person name="Shimada A."/>
            <person name="Toyoda A."/>
            <person name="Kuroki Y."/>
            <person name="Fujiyama A."/>
            <person name="Sasaki T."/>
            <person name="Shimizu A."/>
            <person name="Asakawa S."/>
            <person name="Shimizu N."/>
            <person name="Hashimoto S."/>
            <person name="Yang J."/>
            <person name="Lee Y."/>
            <person name="Matsushima K."/>
            <person name="Sugano S."/>
            <person name="Sakaizumi M."/>
            <person name="Narita T."/>
            <person name="Ohishi K."/>
            <person name="Haga S."/>
            <person name="Ohta F."/>
            <person name="Nomoto H."/>
            <person name="Nogata K."/>
            <person name="Morishita T."/>
            <person name="Endo T."/>
            <person name="Shin-I T."/>
            <person name="Takeda H."/>
            <person name="Morishita S."/>
            <person name="Kohara Y."/>
        </authorList>
    </citation>
    <scope>NUCLEOTIDE SEQUENCE [LARGE SCALE GENOMIC DNA]</scope>
    <source>
        <strain>Hd-rR</strain>
    </source>
</reference>
<dbReference type="Ensembl" id="ENSORLT00020007398.1">
    <property type="protein sequence ID" value="ENSORLP00020004779.1"/>
    <property type="gene ID" value="ENSORLG00020005572.1"/>
</dbReference>
<comment type="catalytic activity">
    <reaction evidence="1">
        <text>3',5'-cyclic GMP + H2O = GMP + H(+)</text>
        <dbReference type="Rhea" id="RHEA:16957"/>
        <dbReference type="ChEBI" id="CHEBI:15377"/>
        <dbReference type="ChEBI" id="CHEBI:15378"/>
        <dbReference type="ChEBI" id="CHEBI:57746"/>
        <dbReference type="ChEBI" id="CHEBI:58115"/>
        <dbReference type="EC" id="3.1.4.35"/>
    </reaction>
</comment>
<evidence type="ECO:0000256" key="1">
    <source>
        <dbReference type="ARBA" id="ARBA00000583"/>
    </source>
</evidence>
<evidence type="ECO:0000256" key="2">
    <source>
        <dbReference type="ARBA" id="ARBA00006377"/>
    </source>
</evidence>
<keyword evidence="4" id="KW-0140">cGMP</keyword>
<comment type="function">
    <text evidence="8">Participates in processes of transmission and amplification of the visual signal. cGMP-PDEs are the effector molecules in G-protein-mediated phototransduction in vertebrate rods and cones.</text>
</comment>
<dbReference type="InterPro" id="IPR006952">
    <property type="entry name" value="PDE6_gamma"/>
</dbReference>
<dbReference type="PANTHER" id="PTHR12122">
    <property type="entry name" value="RETINAL CONE RHODOPSIN-SENSITIVE CGMP 3',5'-CYCLIC PHOSPHODIESTERASE GAMMA-SUBUNIT-RELATED"/>
    <property type="match status" value="1"/>
</dbReference>
<keyword evidence="5" id="KW-0716">Sensory transduction</keyword>
<evidence type="ECO:0000256" key="4">
    <source>
        <dbReference type="ARBA" id="ARBA00022535"/>
    </source>
</evidence>
<sequence length="125" mass="13914">MQVYKGRRGDEESVQRDCKKKEDFSSLSCINFLAVFLQTQISRRPSTQFSKMNAAAAAAGEDKAASSEFQQKESRQFKSKAPKPGQKRFDSSLPGMESFDDSAVVCPWEEFGDADLSELAQFGII</sequence>
<dbReference type="GO" id="GO:0047555">
    <property type="term" value="F:3',5'-cyclic-GMP phosphodiesterase activity"/>
    <property type="evidence" value="ECO:0007669"/>
    <property type="project" value="UniProtKB-EC"/>
</dbReference>
<feature type="compositionally biased region" description="Basic and acidic residues" evidence="9">
    <location>
        <begin position="60"/>
        <end position="76"/>
    </location>
</feature>
<dbReference type="PANTHER" id="PTHR12122:SF8">
    <property type="entry name" value="RHODOPSIN-SENSITIVE CGMP 3',5'-CYCLIC PHOSPHODIESTERASE SUBUNIT GAMMA"/>
    <property type="match status" value="1"/>
</dbReference>
<evidence type="ECO:0000256" key="8">
    <source>
        <dbReference type="ARBA" id="ARBA00025377"/>
    </source>
</evidence>
<evidence type="ECO:0000313" key="11">
    <source>
        <dbReference type="Proteomes" id="UP000265180"/>
    </source>
</evidence>
<dbReference type="GO" id="GO:0030553">
    <property type="term" value="F:cGMP binding"/>
    <property type="evidence" value="ECO:0007669"/>
    <property type="project" value="InterPro"/>
</dbReference>
<feature type="region of interest" description="Disordered" evidence="9">
    <location>
        <begin position="1"/>
        <end position="22"/>
    </location>
</feature>
<dbReference type="AlphaFoldDB" id="A0A3P9K8M3"/>
<reference evidence="10" key="3">
    <citation type="submission" date="2025-08" db="UniProtKB">
        <authorList>
            <consortium name="Ensembl"/>
        </authorList>
    </citation>
    <scope>IDENTIFICATION</scope>
    <source>
        <strain evidence="10">HNI</strain>
    </source>
</reference>
<dbReference type="Proteomes" id="UP000265180">
    <property type="component" value="Chromosome 3"/>
</dbReference>
<proteinExistence type="inferred from homology"/>
<feature type="compositionally biased region" description="Basic and acidic residues" evidence="9">
    <location>
        <begin position="7"/>
        <end position="22"/>
    </location>
</feature>
<dbReference type="Pfam" id="PF04868">
    <property type="entry name" value="PDE6_gamma"/>
    <property type="match status" value="1"/>
</dbReference>
<protein>
    <recommendedName>
        <fullName evidence="3">3',5'-cyclic-GMP phosphodiesterase</fullName>
        <ecNumber evidence="3">3.1.4.35</ecNumber>
    </recommendedName>
</protein>
<dbReference type="InterPro" id="IPR037030">
    <property type="entry name" value="PDE6_gamma_sf"/>
</dbReference>
<comment type="similarity">
    <text evidence="2">Belongs to the rod/cone cGMP-PDE gamma subunit family.</text>
</comment>
<reference evidence="10 11" key="2">
    <citation type="submission" date="2017-04" db="EMBL/GenBank/DDBJ databases">
        <title>CpG methylation of centromeres and impact of large insertions on vertebrate speciation.</title>
        <authorList>
            <person name="Ichikawa K."/>
            <person name="Yoshimura J."/>
            <person name="Morishita S."/>
        </authorList>
    </citation>
    <scope>NUCLEOTIDE SEQUENCE</scope>
    <source>
        <strain evidence="10 11">HNI</strain>
    </source>
</reference>
<accession>A0A3P9K8M3</accession>
<reference evidence="10" key="4">
    <citation type="submission" date="2025-09" db="UniProtKB">
        <authorList>
            <consortium name="Ensembl"/>
        </authorList>
    </citation>
    <scope>IDENTIFICATION</scope>
    <source>
        <strain evidence="10">HNI</strain>
    </source>
</reference>
<dbReference type="Gene3D" id="4.10.1120.10">
    <property type="entry name" value="Retinal cGMP phosphodiesterase, gamma subunit"/>
    <property type="match status" value="1"/>
</dbReference>
<evidence type="ECO:0000256" key="5">
    <source>
        <dbReference type="ARBA" id="ARBA00022606"/>
    </source>
</evidence>
<name>A0A3P9K8M3_ORYLA</name>